<gene>
    <name evidence="1" type="ORF">GR206_31905</name>
</gene>
<evidence type="ECO:0000313" key="1">
    <source>
        <dbReference type="EMBL" id="NEH95566.1"/>
    </source>
</evidence>
<dbReference type="SUPFAM" id="SSF74650">
    <property type="entry name" value="Galactose mutarotase-like"/>
    <property type="match status" value="1"/>
</dbReference>
<dbReference type="InterPro" id="IPR008183">
    <property type="entry name" value="Aldose_1/G6P_1-epimerase"/>
</dbReference>
<dbReference type="AlphaFoldDB" id="A0A6N9ZQN1"/>
<organism evidence="1 2">
    <name type="scientific">Rhizobium laguerreae</name>
    <dbReference type="NCBI Taxonomy" id="1076926"/>
    <lineage>
        <taxon>Bacteria</taxon>
        <taxon>Pseudomonadati</taxon>
        <taxon>Pseudomonadota</taxon>
        <taxon>Alphaproteobacteria</taxon>
        <taxon>Hyphomicrobiales</taxon>
        <taxon>Rhizobiaceae</taxon>
        <taxon>Rhizobium/Agrobacterium group</taxon>
        <taxon>Rhizobium</taxon>
    </lineage>
</organism>
<dbReference type="RefSeq" id="WP_163883363.1">
    <property type="nucleotide sequence ID" value="NZ_WUEP01000038.1"/>
</dbReference>
<reference evidence="1 2" key="1">
    <citation type="submission" date="2019-12" db="EMBL/GenBank/DDBJ databases">
        <title>Rhizobium genotypes associated with high levels of biological nitrogen fixation by grain legumes in a temperate-maritime cropping system.</title>
        <authorList>
            <person name="Maluk M."/>
            <person name="Francesc Ferrando Molina F."/>
            <person name="Lopez Del Egido L."/>
            <person name="Lafos M."/>
            <person name="Langarica-Fuentes A."/>
            <person name="Gebre Yohannes G."/>
            <person name="Young M.W."/>
            <person name="Martin P."/>
            <person name="Gantlett R."/>
            <person name="Kenicer G."/>
            <person name="Hawes C."/>
            <person name="Begg G.S."/>
            <person name="Quilliam R.S."/>
            <person name="Squire G.R."/>
            <person name="Poole P.S."/>
            <person name="Young P.W."/>
            <person name="Iannetta P.M."/>
            <person name="James E.K."/>
        </authorList>
    </citation>
    <scope>NUCLEOTIDE SEQUENCE [LARGE SCALE GENOMIC DNA]</scope>
    <source>
        <strain evidence="1 2">JHI2449</strain>
    </source>
</reference>
<dbReference type="CDD" id="cd09021">
    <property type="entry name" value="Aldose_epim_Ec_YphB"/>
    <property type="match status" value="1"/>
</dbReference>
<dbReference type="GO" id="GO:0030246">
    <property type="term" value="F:carbohydrate binding"/>
    <property type="evidence" value="ECO:0007669"/>
    <property type="project" value="InterPro"/>
</dbReference>
<accession>A0A6N9ZQN1</accession>
<sequence length="296" mass="32727">MNQAQTGDDIELRHGDLAVRVSRRGAAVTAATYRGISFLVAAGGPEGMMANFAMVPFGNRVEGNIMSFAGRDYAFQPNTSDPLYLHGDGWLSLWQLEDVSAEHAQFCFSRSADRVSPYAYLTRQEIRLAGDALVLTLSVENRGEAALPFGLGQHPFFARTPKTRLTIAADRYWSERPDHLPEMPGPVPDYFDFRSEKLLPQRWMNNAFEGWNGRAAIAWPELGIQSALEADGALDRFMLYMPVNRSDFFCLEPMSHLPNGHHLSDFGGLTALAPGEVLAGTVTILMSALPVYREEG</sequence>
<dbReference type="InterPro" id="IPR014718">
    <property type="entry name" value="GH-type_carb-bd"/>
</dbReference>
<dbReference type="Gene3D" id="2.70.98.10">
    <property type="match status" value="1"/>
</dbReference>
<dbReference type="Pfam" id="PF01263">
    <property type="entry name" value="Aldose_epim"/>
    <property type="match status" value="1"/>
</dbReference>
<comment type="caution">
    <text evidence="1">The sequence shown here is derived from an EMBL/GenBank/DDBJ whole genome shotgun (WGS) entry which is preliminary data.</text>
</comment>
<evidence type="ECO:0000313" key="2">
    <source>
        <dbReference type="Proteomes" id="UP000468864"/>
    </source>
</evidence>
<protein>
    <submittedName>
        <fullName evidence="1">Aldose 1-epimerase</fullName>
    </submittedName>
</protein>
<name>A0A6N9ZQN1_9HYPH</name>
<dbReference type="Proteomes" id="UP000468864">
    <property type="component" value="Unassembled WGS sequence"/>
</dbReference>
<dbReference type="InterPro" id="IPR011013">
    <property type="entry name" value="Gal_mutarotase_sf_dom"/>
</dbReference>
<proteinExistence type="predicted"/>
<dbReference type="GO" id="GO:0016853">
    <property type="term" value="F:isomerase activity"/>
    <property type="evidence" value="ECO:0007669"/>
    <property type="project" value="InterPro"/>
</dbReference>
<dbReference type="EMBL" id="WUEP01000038">
    <property type="protein sequence ID" value="NEH95566.1"/>
    <property type="molecule type" value="Genomic_DNA"/>
</dbReference>
<dbReference type="GO" id="GO:0005975">
    <property type="term" value="P:carbohydrate metabolic process"/>
    <property type="evidence" value="ECO:0007669"/>
    <property type="project" value="InterPro"/>
</dbReference>